<accession>A0A0B6XWR1</accession>
<gene>
    <name evidence="1" type="primary">ORF2117</name>
</gene>
<evidence type="ECO:0000313" key="1">
    <source>
        <dbReference type="EMBL" id="CEK47740.1"/>
    </source>
</evidence>
<organism evidence="1">
    <name type="scientific">Arion vulgaris</name>
    <dbReference type="NCBI Taxonomy" id="1028688"/>
    <lineage>
        <taxon>Eukaryota</taxon>
        <taxon>Metazoa</taxon>
        <taxon>Spiralia</taxon>
        <taxon>Lophotrochozoa</taxon>
        <taxon>Mollusca</taxon>
        <taxon>Gastropoda</taxon>
        <taxon>Heterobranchia</taxon>
        <taxon>Euthyneura</taxon>
        <taxon>Panpulmonata</taxon>
        <taxon>Eupulmonata</taxon>
        <taxon>Stylommatophora</taxon>
        <taxon>Helicina</taxon>
        <taxon>Arionoidea</taxon>
        <taxon>Arionidae</taxon>
        <taxon>Arion</taxon>
    </lineage>
</organism>
<reference evidence="1" key="1">
    <citation type="submission" date="2014-12" db="EMBL/GenBank/DDBJ databases">
        <title>Insight into the proteome of Arion vulgaris.</title>
        <authorList>
            <person name="Aradska J."/>
            <person name="Bulat T."/>
            <person name="Smidak R."/>
            <person name="Sarate P."/>
            <person name="Gangsoo J."/>
            <person name="Sialana F."/>
            <person name="Bilban M."/>
            <person name="Lubec G."/>
        </authorList>
    </citation>
    <scope>NUCLEOTIDE SEQUENCE</scope>
    <source>
        <tissue evidence="1">Skin</tissue>
    </source>
</reference>
<dbReference type="EMBL" id="HACG01000875">
    <property type="protein sequence ID" value="CEK47740.1"/>
    <property type="molecule type" value="Transcribed_RNA"/>
</dbReference>
<name>A0A0B6XWR1_9EUPU</name>
<sequence length="52" mass="5849">PTQNNQDSGKKLEILADLVRTENKLRTNAKDINDSDSFQNVSHIIKLPVSNE</sequence>
<protein>
    <submittedName>
        <fullName evidence="1">Uncharacterized protein</fullName>
    </submittedName>
</protein>
<feature type="non-terminal residue" evidence="1">
    <location>
        <position position="1"/>
    </location>
</feature>
<proteinExistence type="predicted"/>
<dbReference type="AlphaFoldDB" id="A0A0B6XWR1"/>